<dbReference type="InterPro" id="IPR056251">
    <property type="entry name" value="Arm_rpt_dom"/>
</dbReference>
<comment type="caution">
    <text evidence="3">The sequence shown here is derived from an EMBL/GenBank/DDBJ whole genome shotgun (WGS) entry which is preliminary data.</text>
</comment>
<organism evidence="3 4">
    <name type="scientific">Linnemannia schmuckeri</name>
    <dbReference type="NCBI Taxonomy" id="64567"/>
    <lineage>
        <taxon>Eukaryota</taxon>
        <taxon>Fungi</taxon>
        <taxon>Fungi incertae sedis</taxon>
        <taxon>Mucoromycota</taxon>
        <taxon>Mortierellomycotina</taxon>
        <taxon>Mortierellomycetes</taxon>
        <taxon>Mortierellales</taxon>
        <taxon>Mortierellaceae</taxon>
        <taxon>Linnemannia</taxon>
    </lineage>
</organism>
<protein>
    <recommendedName>
        <fullName evidence="2">Arm-like repeat domain-containing protein</fullName>
    </recommendedName>
</protein>
<gene>
    <name evidence="3" type="ORF">BG015_005621</name>
</gene>
<dbReference type="OrthoDB" id="2478564at2759"/>
<accession>A0A9P5R6T7</accession>
<reference evidence="3" key="1">
    <citation type="journal article" date="2020" name="Fungal Divers.">
        <title>Resolving the Mortierellaceae phylogeny through synthesis of multi-gene phylogenetics and phylogenomics.</title>
        <authorList>
            <person name="Vandepol N."/>
            <person name="Liber J."/>
            <person name="Desiro A."/>
            <person name="Na H."/>
            <person name="Kennedy M."/>
            <person name="Barry K."/>
            <person name="Grigoriev I.V."/>
            <person name="Miller A.N."/>
            <person name="O'Donnell K."/>
            <person name="Stajich J.E."/>
            <person name="Bonito G."/>
        </authorList>
    </citation>
    <scope>NUCLEOTIDE SEQUENCE</scope>
    <source>
        <strain evidence="3">NRRL 6426</strain>
    </source>
</reference>
<evidence type="ECO:0000256" key="1">
    <source>
        <dbReference type="SAM" id="MobiDB-lite"/>
    </source>
</evidence>
<dbReference type="Proteomes" id="UP000748756">
    <property type="component" value="Unassembled WGS sequence"/>
</dbReference>
<feature type="non-terminal residue" evidence="3">
    <location>
        <position position="323"/>
    </location>
</feature>
<evidence type="ECO:0000313" key="4">
    <source>
        <dbReference type="Proteomes" id="UP000748756"/>
    </source>
</evidence>
<proteinExistence type="predicted"/>
<dbReference type="EMBL" id="JAAAUQ010002601">
    <property type="protein sequence ID" value="KAF9122241.1"/>
    <property type="molecule type" value="Genomic_DNA"/>
</dbReference>
<name>A0A9P5R6T7_9FUNG</name>
<keyword evidence="4" id="KW-1185">Reference proteome</keyword>
<evidence type="ECO:0000313" key="3">
    <source>
        <dbReference type="EMBL" id="KAF9122241.1"/>
    </source>
</evidence>
<dbReference type="AlphaFoldDB" id="A0A9P5R6T7"/>
<dbReference type="Pfam" id="PF23948">
    <property type="entry name" value="ARM_5"/>
    <property type="match status" value="1"/>
</dbReference>
<feature type="region of interest" description="Disordered" evidence="1">
    <location>
        <begin position="1"/>
        <end position="41"/>
    </location>
</feature>
<sequence>PTRTSADKMPPTTRTHSMTKDPPKQPYDTGDSDGFNNAQHVGKDDKTKVIDAVTTNHAVNTDGAPQAAGWPTTFPANNIHPVNSQAIASFPSVEKPFLKARKFSNVFLKNLPAPIMKTALPSIQDRVEISQQLAYCSALLLRGSFSPQTTATKLQEQAHDPAMALQKSSSLDKKELDWLAEMDKNPPAQDRIRWLGARMVDEFAKNVLKDSTEIAEMVLLGPVLDKETFRRLLSCILTAFEQSVHLSVDLLQGIVQLVQVAPPQSLVSDDLVKIMLLDVMAEHKVQDLNRVEDHKLFADVLSGLKGSSDPYLMYQACYAFQAL</sequence>
<evidence type="ECO:0000259" key="2">
    <source>
        <dbReference type="Pfam" id="PF23948"/>
    </source>
</evidence>
<feature type="domain" description="Arm-like repeat" evidence="2">
    <location>
        <begin position="275"/>
        <end position="323"/>
    </location>
</feature>